<dbReference type="RefSeq" id="WP_117718207.1">
    <property type="nucleotide sequence ID" value="NZ_QSTP01000001.1"/>
</dbReference>
<evidence type="ECO:0000313" key="1">
    <source>
        <dbReference type="EMBL" id="RGM75449.1"/>
    </source>
</evidence>
<name>A0A3E4YL16_9FIRM</name>
<dbReference type="AlphaFoldDB" id="A0A3E4YL16"/>
<evidence type="ECO:0000313" key="2">
    <source>
        <dbReference type="Proteomes" id="UP000260758"/>
    </source>
</evidence>
<proteinExistence type="predicted"/>
<comment type="caution">
    <text evidence="1">The sequence shown here is derived from an EMBL/GenBank/DDBJ whole genome shotgun (WGS) entry which is preliminary data.</text>
</comment>
<organism evidence="1 2">
    <name type="scientific">Agathobacter rectalis</name>
    <dbReference type="NCBI Taxonomy" id="39491"/>
    <lineage>
        <taxon>Bacteria</taxon>
        <taxon>Bacillati</taxon>
        <taxon>Bacillota</taxon>
        <taxon>Clostridia</taxon>
        <taxon>Lachnospirales</taxon>
        <taxon>Lachnospiraceae</taxon>
        <taxon>Agathobacter</taxon>
    </lineage>
</organism>
<gene>
    <name evidence="1" type="ORF">DXB99_02695</name>
</gene>
<accession>A0A3E4YL16</accession>
<dbReference type="Proteomes" id="UP000260758">
    <property type="component" value="Unassembled WGS sequence"/>
</dbReference>
<reference evidence="1 2" key="1">
    <citation type="submission" date="2018-08" db="EMBL/GenBank/DDBJ databases">
        <title>A genome reference for cultivated species of the human gut microbiota.</title>
        <authorList>
            <person name="Zou Y."/>
            <person name="Xue W."/>
            <person name="Luo G."/>
        </authorList>
    </citation>
    <scope>NUCLEOTIDE SEQUENCE [LARGE SCALE GENOMIC DNA]</scope>
    <source>
        <strain evidence="1 2">OM07-13</strain>
    </source>
</reference>
<sequence>MNIYIDNNKIIYKFDDKDDYESLLIIFKHLKKLTYNSDLKNTIDNLYNIILNRYDEKENTIIFNIDEICDMLHLFNFCSTVLLLDNKDLINENQYLHYCDTYNTEIIEYYQYILKSLHMDEYITPKINHNI</sequence>
<protein>
    <submittedName>
        <fullName evidence="1">Uncharacterized protein</fullName>
    </submittedName>
</protein>
<dbReference type="EMBL" id="QSTP01000001">
    <property type="protein sequence ID" value="RGM75449.1"/>
    <property type="molecule type" value="Genomic_DNA"/>
</dbReference>